<dbReference type="GO" id="GO:0005886">
    <property type="term" value="C:plasma membrane"/>
    <property type="evidence" value="ECO:0007669"/>
    <property type="project" value="UniProtKB-SubCell"/>
</dbReference>
<dbReference type="KEGG" id="malk:MalAC0309_2130"/>
<evidence type="ECO:0000256" key="1">
    <source>
        <dbReference type="ARBA" id="ARBA00004651"/>
    </source>
</evidence>
<comment type="subcellular location">
    <subcellularLocation>
        <location evidence="1">Cell membrane</location>
        <topology evidence="1">Multi-pass membrane protein</topology>
    </subcellularLocation>
</comment>
<keyword evidence="3 5" id="KW-1133">Transmembrane helix</keyword>
<feature type="transmembrane region" description="Helical" evidence="5">
    <location>
        <begin position="422"/>
        <end position="439"/>
    </location>
</feature>
<dbReference type="GO" id="GO:0016874">
    <property type="term" value="F:ligase activity"/>
    <property type="evidence" value="ECO:0007669"/>
    <property type="project" value="UniProtKB-KW"/>
</dbReference>
<dbReference type="PANTHER" id="PTHR42718:SF39">
    <property type="entry name" value="ACTINORHODIN TRANSPORTER-RELATED"/>
    <property type="match status" value="1"/>
</dbReference>
<proteinExistence type="predicted"/>
<feature type="transmembrane region" description="Helical" evidence="5">
    <location>
        <begin position="85"/>
        <end position="104"/>
    </location>
</feature>
<dbReference type="PANTHER" id="PTHR42718">
    <property type="entry name" value="MAJOR FACILITATOR SUPERFAMILY MULTIDRUG TRANSPORTER MFSC"/>
    <property type="match status" value="1"/>
</dbReference>
<feature type="transmembrane region" description="Helical" evidence="5">
    <location>
        <begin position="287"/>
        <end position="309"/>
    </location>
</feature>
<sequence length="490" mass="51168">MADGARDEVTYSDRTRWQAFAIAVAVASLTILDLSKVNVGIPAIEQSLGAGPTEVQLIVAGYVLAFGVVLVPAGRWGDLNSRRRMFLAGLVVFLLASLFCAIAPTVEVLIASRILQGISAGLLMPQVLGLTQQLFQGPARGRAFGIFGAVIGLSTAFGPTLGGLFVSLGSDDLGWRLIFWMNVPLVLLLLPFAYKLLPRTQPASDGPADLDLVGTALLGAGVLALMLPFVLTTGSPDDNPARWWFLSVFVAIAALFIAWERRYLAAGRTAIVDFALFRIHSYRNATVLAVAYFAAMPATFLTLTLFLQLGLDLPAVYAGMVTIPFALASAVTSFYSGKVVDRYGRLIVVVGLVGVLAGFGGAVASALLLPPIAVPWAMAVAMLVAGAGGGAVIAPNQTLALAEVPVTSGGVAGSIGQVGQRVGTAVGLAAAVSAFYATVYREEGMFSQLVVYQDAYRNAGAVIVLFVSIALIVALVDLRARRAGRVPDGV</sequence>
<evidence type="ECO:0000256" key="2">
    <source>
        <dbReference type="ARBA" id="ARBA00022692"/>
    </source>
</evidence>
<feature type="transmembrane region" description="Helical" evidence="5">
    <location>
        <begin position="177"/>
        <end position="197"/>
    </location>
</feature>
<dbReference type="RefSeq" id="WP_096422504.1">
    <property type="nucleotide sequence ID" value="NZ_AP017315.1"/>
</dbReference>
<dbReference type="Gene3D" id="1.20.1250.20">
    <property type="entry name" value="MFS general substrate transporter like domains"/>
    <property type="match status" value="1"/>
</dbReference>
<feature type="transmembrane region" description="Helical" evidence="5">
    <location>
        <begin position="110"/>
        <end position="131"/>
    </location>
</feature>
<reference evidence="7 8" key="2">
    <citation type="submission" date="2016-01" db="EMBL/GenBank/DDBJ databases">
        <title>Microcella alkaliphila JAM AC0309 whole genome shotgun sequence.</title>
        <authorList>
            <person name="Kurata A."/>
            <person name="Hirose Y."/>
            <person name="Kishimoto N."/>
            <person name="Kobayashi T."/>
        </authorList>
    </citation>
    <scope>NUCLEOTIDE SEQUENCE [LARGE SCALE GENOMIC DNA]</scope>
    <source>
        <strain evidence="7 8">JAM AC0309</strain>
    </source>
</reference>
<organism evidence="7 8">
    <name type="scientific">Microcella alkaliphila</name>
    <dbReference type="NCBI Taxonomy" id="279828"/>
    <lineage>
        <taxon>Bacteria</taxon>
        <taxon>Bacillati</taxon>
        <taxon>Actinomycetota</taxon>
        <taxon>Actinomycetes</taxon>
        <taxon>Micrococcales</taxon>
        <taxon>Microbacteriaceae</taxon>
        <taxon>Microcella</taxon>
    </lineage>
</organism>
<keyword evidence="4 5" id="KW-0472">Membrane</keyword>
<name>A0A0U5BWW0_9MICO</name>
<feature type="transmembrane region" description="Helical" evidence="5">
    <location>
        <begin position="374"/>
        <end position="394"/>
    </location>
</feature>
<feature type="transmembrane region" description="Helical" evidence="5">
    <location>
        <begin position="209"/>
        <end position="231"/>
    </location>
</feature>
<evidence type="ECO:0000313" key="8">
    <source>
        <dbReference type="Proteomes" id="UP000218965"/>
    </source>
</evidence>
<keyword evidence="2 5" id="KW-0812">Transmembrane</keyword>
<dbReference type="GO" id="GO:0022857">
    <property type="term" value="F:transmembrane transporter activity"/>
    <property type="evidence" value="ECO:0007669"/>
    <property type="project" value="InterPro"/>
</dbReference>
<dbReference type="Gene3D" id="1.20.1720.10">
    <property type="entry name" value="Multidrug resistance protein D"/>
    <property type="match status" value="1"/>
</dbReference>
<dbReference type="Pfam" id="PF07690">
    <property type="entry name" value="MFS_1"/>
    <property type="match status" value="1"/>
</dbReference>
<evidence type="ECO:0000256" key="3">
    <source>
        <dbReference type="ARBA" id="ARBA00022989"/>
    </source>
</evidence>
<dbReference type="EMBL" id="AP017315">
    <property type="protein sequence ID" value="BAU32973.1"/>
    <property type="molecule type" value="Genomic_DNA"/>
</dbReference>
<feature type="transmembrane region" description="Helical" evidence="5">
    <location>
        <begin position="243"/>
        <end position="259"/>
    </location>
</feature>
<dbReference type="InterPro" id="IPR011701">
    <property type="entry name" value="MFS"/>
</dbReference>
<feature type="transmembrane region" description="Helical" evidence="5">
    <location>
        <begin position="17"/>
        <end position="35"/>
    </location>
</feature>
<dbReference type="Proteomes" id="UP000218965">
    <property type="component" value="Chromosome"/>
</dbReference>
<feature type="transmembrane region" description="Helical" evidence="5">
    <location>
        <begin position="143"/>
        <end position="165"/>
    </location>
</feature>
<keyword evidence="7" id="KW-0436">Ligase</keyword>
<evidence type="ECO:0000256" key="4">
    <source>
        <dbReference type="ARBA" id="ARBA00023136"/>
    </source>
</evidence>
<feature type="transmembrane region" description="Helical" evidence="5">
    <location>
        <begin position="315"/>
        <end position="335"/>
    </location>
</feature>
<protein>
    <submittedName>
        <fullName evidence="7">Long-chain-fatty-acid--CoA ligase</fullName>
    </submittedName>
</protein>
<dbReference type="CDD" id="cd17321">
    <property type="entry name" value="MFS_MMR_MDR_like"/>
    <property type="match status" value="1"/>
</dbReference>
<dbReference type="InterPro" id="IPR036259">
    <property type="entry name" value="MFS_trans_sf"/>
</dbReference>
<evidence type="ECO:0000313" key="7">
    <source>
        <dbReference type="EMBL" id="BAU32973.1"/>
    </source>
</evidence>
<dbReference type="AlphaFoldDB" id="A0A0U5BWW0"/>
<evidence type="ECO:0000256" key="5">
    <source>
        <dbReference type="SAM" id="Phobius"/>
    </source>
</evidence>
<feature type="transmembrane region" description="Helical" evidence="5">
    <location>
        <begin position="459"/>
        <end position="478"/>
    </location>
</feature>
<accession>A0A0U5BWW0</accession>
<dbReference type="SUPFAM" id="SSF103473">
    <property type="entry name" value="MFS general substrate transporter"/>
    <property type="match status" value="1"/>
</dbReference>
<dbReference type="OrthoDB" id="7375466at2"/>
<dbReference type="PROSITE" id="PS50850">
    <property type="entry name" value="MFS"/>
    <property type="match status" value="1"/>
</dbReference>
<evidence type="ECO:0000259" key="6">
    <source>
        <dbReference type="PROSITE" id="PS50850"/>
    </source>
</evidence>
<feature type="transmembrane region" description="Helical" evidence="5">
    <location>
        <begin position="347"/>
        <end position="368"/>
    </location>
</feature>
<feature type="domain" description="Major facilitator superfamily (MFS) profile" evidence="6">
    <location>
        <begin position="19"/>
        <end position="485"/>
    </location>
</feature>
<reference evidence="8" key="1">
    <citation type="submission" date="2015-12" db="EMBL/GenBank/DDBJ databases">
        <authorList>
            <person name="Shamseldin A."/>
            <person name="Moawad H."/>
            <person name="Abd El-Rahim W.M."/>
            <person name="Sadowsky M.J."/>
        </authorList>
    </citation>
    <scope>NUCLEOTIDE SEQUENCE [LARGE SCALE GENOMIC DNA]</scope>
    <source>
        <strain evidence="8">JAM AC0309</strain>
    </source>
</reference>
<gene>
    <name evidence="7" type="ORF">MalAC0309_2130</name>
</gene>
<dbReference type="InterPro" id="IPR020846">
    <property type="entry name" value="MFS_dom"/>
</dbReference>
<feature type="transmembrane region" description="Helical" evidence="5">
    <location>
        <begin position="55"/>
        <end position="73"/>
    </location>
</feature>